<protein>
    <submittedName>
        <fullName evidence="2">Uncharacterized protein</fullName>
    </submittedName>
</protein>
<dbReference type="Proteomes" id="UP000199029">
    <property type="component" value="Unassembled WGS sequence"/>
</dbReference>
<dbReference type="EMBL" id="FOXS01000008">
    <property type="protein sequence ID" value="SFQ79778.1"/>
    <property type="molecule type" value="Genomic_DNA"/>
</dbReference>
<sequence>MQEFENNDRADERYWSSQRIERAARRSAKKRLRDQSTSLPPTAASRPL</sequence>
<proteinExistence type="predicted"/>
<gene>
    <name evidence="2" type="ORF">SAMN04515668_4498</name>
</gene>
<accession>A0A1I6BFP9</accession>
<organism evidence="2 3">
    <name type="scientific">Hymenobacter arizonensis</name>
    <name type="common">Siccationidurans arizonensis</name>
    <dbReference type="NCBI Taxonomy" id="1227077"/>
    <lineage>
        <taxon>Bacteria</taxon>
        <taxon>Pseudomonadati</taxon>
        <taxon>Bacteroidota</taxon>
        <taxon>Cytophagia</taxon>
        <taxon>Cytophagales</taxon>
        <taxon>Hymenobacteraceae</taxon>
        <taxon>Hymenobacter</taxon>
    </lineage>
</organism>
<name>A0A1I6BFP9_HYMAR</name>
<evidence type="ECO:0000313" key="3">
    <source>
        <dbReference type="Proteomes" id="UP000199029"/>
    </source>
</evidence>
<evidence type="ECO:0000256" key="1">
    <source>
        <dbReference type="SAM" id="MobiDB-lite"/>
    </source>
</evidence>
<reference evidence="3" key="1">
    <citation type="submission" date="2016-10" db="EMBL/GenBank/DDBJ databases">
        <authorList>
            <person name="Varghese N."/>
            <person name="Submissions S."/>
        </authorList>
    </citation>
    <scope>NUCLEOTIDE SEQUENCE [LARGE SCALE GENOMIC DNA]</scope>
    <source>
        <strain evidence="3">OR362-8,ATCC BAA-1266,JCM 13504</strain>
    </source>
</reference>
<dbReference type="AlphaFoldDB" id="A0A1I6BFP9"/>
<keyword evidence="3" id="KW-1185">Reference proteome</keyword>
<feature type="region of interest" description="Disordered" evidence="1">
    <location>
        <begin position="23"/>
        <end position="48"/>
    </location>
</feature>
<evidence type="ECO:0000313" key="2">
    <source>
        <dbReference type="EMBL" id="SFQ79778.1"/>
    </source>
</evidence>